<feature type="compositionally biased region" description="Basic and acidic residues" evidence="3">
    <location>
        <begin position="926"/>
        <end position="938"/>
    </location>
</feature>
<feature type="domain" description="UDENN" evidence="4">
    <location>
        <begin position="144"/>
        <end position="822"/>
    </location>
</feature>
<feature type="compositionally biased region" description="Basic and acidic residues" evidence="3">
    <location>
        <begin position="459"/>
        <end position="468"/>
    </location>
</feature>
<sequence length="1213" mass="135987">MAKNEDKGSPGWSASFFMQTTDVARAVAAAAAAATAAPSPRPSVVFSSKDDNSQLQKLQNQLTRLLKGFSHTPEVKGVNYNPEILTSQKRQWASFQLQSLDHRSLKEPSRLFESMVVVGLHPNCDIHALQRQFFARKNEGSGKFRNALSGQHQSRVEPNIEPQVLFVYPPEKQLPLKYKDLLSFCFPGGVEVHAIERTPSMSELNEILIGQEHLKQSDLSFVFRLQVADDSTLYGCCVLVEELVQKSSGLISMISDKQPFCSSLSRHTLTTRRCYCILSRLPFFELHFGVLNSILTEERLERLTKGIAALDMESQGHYSNEEDLEEKSDNLLTQHKDAEDMLSGITEICPLSSRDSTLGRVSDDGNHLQHQIIEGKFSLVNKDLNDNAVAQVDLESENPTAKTDPRDAIKVPEVCDTCSDDLMTNKQTVERRLPSAVLPLLRYQYESSESSSSFQGSPSEDRNFRSDIDETETEEASFSGQDDSSDHSDILEWAKASNKGSLQIICEYYRLHCPARGSTTTFHPLEHLHPLEFHRPDETVLHIAGSTIDLRSCSTSLELAEAHSALLVEEEATAFSVWAVACICGSLRLENVLTLFAGALLEKQIVFVCSNLGILSASVLSIVPLIRPYQWQSWLMPVLPNDMLDFLDAPVPYIVGVKNKTSEVQSKLTNVILVDVYKNQVKSSTIPQLPKHKELFSSLSPYHAKLVGESYLGRKRPVYECTDVQVNYMVLEGNSKIEAAKGFLGVLRSYLDTLCSNLRSHTITNVQSNDDKVSLLLKESFIDSFPSRDRPFMKICFFRIGHFTLLAGFPNMDPPGCLTLSGFNPIELFQGSNDRLNYQCWRLGLGFVSLDTIFYQSMDEWEEIGFHSLQLSGKSLNTKLSSSSTWLQGCPFLLISSSPSKEAWTLHSLLQSSSQPTNPNTMGLGRKVDPEPGRCRRTDGKKWRCAKEAYPDSKYCERHMHRGRNRSRKPVEVMTPSKTPPTVTTPTATMAANPPPPISSITVNSSNPTSYSLALETQNHHTHRHPSCYNTHLHLPFLYPHSSSSRPPGFGVETDMFHGLKEEVDEHAFFSEQPSGATRSFSGSSMDDPWRLTPLKMNSSPLDHSKQRSCSVLQSDYSCLQLQSLSDTSNQKQDQHFYVLGSNLKYEKHEREEPEKTVHRFFDEWPPKSRDPWPDSEDKSPRDALVSTTQLSISMPNSSFDFSISNSRPHNGS</sequence>
<gene>
    <name evidence="6" type="ORF">VITISV_017916</name>
</gene>
<feature type="compositionally biased region" description="Polar residues" evidence="3">
    <location>
        <begin position="911"/>
        <end position="921"/>
    </location>
</feature>
<feature type="compositionally biased region" description="Low complexity" evidence="3">
    <location>
        <begin position="975"/>
        <end position="992"/>
    </location>
</feature>
<dbReference type="InterPro" id="IPR001194">
    <property type="entry name" value="cDENN_dom"/>
</dbReference>
<evidence type="ECO:0000313" key="6">
    <source>
        <dbReference type="EMBL" id="CAN67378.1"/>
    </source>
</evidence>
<proteinExistence type="predicted"/>
<feature type="compositionally biased region" description="Polar residues" evidence="3">
    <location>
        <begin position="1186"/>
        <end position="1213"/>
    </location>
</feature>
<dbReference type="PROSITE" id="PS51667">
    <property type="entry name" value="WRC"/>
    <property type="match status" value="1"/>
</dbReference>
<dbReference type="InterPro" id="IPR005113">
    <property type="entry name" value="uDENN_dom"/>
</dbReference>
<dbReference type="EMBL" id="AM443008">
    <property type="protein sequence ID" value="CAN67378.1"/>
    <property type="molecule type" value="Genomic_DNA"/>
</dbReference>
<dbReference type="AlphaFoldDB" id="A5B153"/>
<protein>
    <recommendedName>
        <fullName evidence="7">Growth-regulating factor</fullName>
    </recommendedName>
</protein>
<dbReference type="InterPro" id="IPR014977">
    <property type="entry name" value="WRC_dom"/>
</dbReference>
<feature type="region of interest" description="Disordered" evidence="3">
    <location>
        <begin position="911"/>
        <end position="938"/>
    </location>
</feature>
<dbReference type="GO" id="GO:0005634">
    <property type="term" value="C:nucleus"/>
    <property type="evidence" value="ECO:0007669"/>
    <property type="project" value="UniProtKB-SubCell"/>
</dbReference>
<evidence type="ECO:0000259" key="5">
    <source>
        <dbReference type="PROSITE" id="PS51667"/>
    </source>
</evidence>
<evidence type="ECO:0000256" key="1">
    <source>
        <dbReference type="ARBA" id="ARBA00023242"/>
    </source>
</evidence>
<evidence type="ECO:0000256" key="3">
    <source>
        <dbReference type="SAM" id="MobiDB-lite"/>
    </source>
</evidence>
<feature type="region of interest" description="Disordered" evidence="3">
    <location>
        <begin position="962"/>
        <end position="993"/>
    </location>
</feature>
<feature type="compositionally biased region" description="Basic and acidic residues" evidence="3">
    <location>
        <begin position="1148"/>
        <end position="1182"/>
    </location>
</feature>
<evidence type="ECO:0000259" key="4">
    <source>
        <dbReference type="PROSITE" id="PS50211"/>
    </source>
</evidence>
<comment type="subcellular location">
    <subcellularLocation>
        <location evidence="2">Nucleus</location>
    </subcellularLocation>
</comment>
<dbReference type="Pfam" id="PF08879">
    <property type="entry name" value="WRC"/>
    <property type="match status" value="1"/>
</dbReference>
<dbReference type="ExpressionAtlas" id="A5B153">
    <property type="expression patterns" value="baseline and differential"/>
</dbReference>
<dbReference type="SMART" id="SM00799">
    <property type="entry name" value="DENN"/>
    <property type="match status" value="1"/>
</dbReference>
<dbReference type="Pfam" id="PF03456">
    <property type="entry name" value="uDENN"/>
    <property type="match status" value="1"/>
</dbReference>
<keyword evidence="1 2" id="KW-0539">Nucleus</keyword>
<feature type="compositionally biased region" description="Low complexity" evidence="3">
    <location>
        <begin position="449"/>
        <end position="458"/>
    </location>
</feature>
<organism evidence="6">
    <name type="scientific">Vitis vinifera</name>
    <name type="common">Grape</name>
    <dbReference type="NCBI Taxonomy" id="29760"/>
    <lineage>
        <taxon>Eukaryota</taxon>
        <taxon>Viridiplantae</taxon>
        <taxon>Streptophyta</taxon>
        <taxon>Embryophyta</taxon>
        <taxon>Tracheophyta</taxon>
        <taxon>Spermatophyta</taxon>
        <taxon>Magnoliopsida</taxon>
        <taxon>eudicotyledons</taxon>
        <taxon>Gunneridae</taxon>
        <taxon>Pentapetalae</taxon>
        <taxon>rosids</taxon>
        <taxon>Vitales</taxon>
        <taxon>Vitaceae</taxon>
        <taxon>Viteae</taxon>
        <taxon>Vitis</taxon>
    </lineage>
</organism>
<feature type="short sequence motif" description="Bipartite nuclear localization signal" evidence="2">
    <location>
        <begin position="934"/>
        <end position="944"/>
    </location>
</feature>
<evidence type="ECO:0008006" key="7">
    <source>
        <dbReference type="Google" id="ProtNLM"/>
    </source>
</evidence>
<feature type="short sequence motif" description="Bipartite nuclear localization signal" evidence="2">
    <location>
        <begin position="962"/>
        <end position="969"/>
    </location>
</feature>
<reference evidence="6" key="1">
    <citation type="journal article" date="2007" name="PLoS ONE">
        <title>The first genome sequence of an elite grapevine cultivar (Pinot noir Vitis vinifera L.): coping with a highly heterozygous genome.</title>
        <authorList>
            <person name="Velasco R."/>
            <person name="Zharkikh A."/>
            <person name="Troggio M."/>
            <person name="Cartwright D.A."/>
            <person name="Cestaro A."/>
            <person name="Pruss D."/>
            <person name="Pindo M."/>
            <person name="FitzGerald L.M."/>
            <person name="Vezzulli S."/>
            <person name="Reid J."/>
            <person name="Malacarne G."/>
            <person name="Iliev D."/>
            <person name="Coppola G."/>
            <person name="Wardell B."/>
            <person name="Micheletti D."/>
            <person name="Macalma T."/>
            <person name="Facci M."/>
            <person name="Mitchell J.T."/>
            <person name="Perazzolli M."/>
            <person name="Eldredge G."/>
            <person name="Gatto P."/>
            <person name="Oyzerski R."/>
            <person name="Moretto M."/>
            <person name="Gutin N."/>
            <person name="Stefanini M."/>
            <person name="Chen Y."/>
            <person name="Segala C."/>
            <person name="Davenport C."/>
            <person name="Dematte L."/>
            <person name="Mraz A."/>
            <person name="Battilana J."/>
            <person name="Stormo K."/>
            <person name="Costa F."/>
            <person name="Tao Q."/>
            <person name="Si-Ammour A."/>
            <person name="Harkins T."/>
            <person name="Lackey A."/>
            <person name="Perbost C."/>
            <person name="Taillon B."/>
            <person name="Stella A."/>
            <person name="Solovyev V."/>
            <person name="Fawcett J.A."/>
            <person name="Sterck L."/>
            <person name="Vandepoele K."/>
            <person name="Grando S.M."/>
            <person name="Toppo S."/>
            <person name="Moser C."/>
            <person name="Lanchbury J."/>
            <person name="Bogden R."/>
            <person name="Skolnick M."/>
            <person name="Sgaramella V."/>
            <person name="Bhatnagar S.K."/>
            <person name="Fontana P."/>
            <person name="Gutin A."/>
            <person name="Van de Peer Y."/>
            <person name="Salamini F."/>
            <person name="Viola R."/>
        </authorList>
    </citation>
    <scope>NUCLEOTIDE SEQUENCE</scope>
</reference>
<name>A5B153_VITVI</name>
<evidence type="ECO:0000256" key="2">
    <source>
        <dbReference type="PROSITE-ProRule" id="PRU01002"/>
    </source>
</evidence>
<dbReference type="SMART" id="SM00800">
    <property type="entry name" value="uDENN"/>
    <property type="match status" value="1"/>
</dbReference>
<feature type="region of interest" description="Disordered" evidence="3">
    <location>
        <begin position="1148"/>
        <end position="1213"/>
    </location>
</feature>
<dbReference type="InterPro" id="IPR037516">
    <property type="entry name" value="Tripartite_DENN"/>
</dbReference>
<dbReference type="PANTHER" id="PTHR15288:SF4">
    <property type="entry name" value="OS02G0777100 PROTEIN"/>
    <property type="match status" value="1"/>
</dbReference>
<accession>A5B153</accession>
<feature type="region of interest" description="Disordered" evidence="3">
    <location>
        <begin position="449"/>
        <end position="485"/>
    </location>
</feature>
<dbReference type="PROSITE" id="PS50211">
    <property type="entry name" value="DENN"/>
    <property type="match status" value="1"/>
</dbReference>
<dbReference type="Pfam" id="PF02141">
    <property type="entry name" value="DENN"/>
    <property type="match status" value="1"/>
</dbReference>
<dbReference type="PANTHER" id="PTHR15288">
    <property type="entry name" value="DENN DOMAIN-CONTAINING PROTEIN 2"/>
    <property type="match status" value="1"/>
</dbReference>
<dbReference type="InterPro" id="IPR043153">
    <property type="entry name" value="DENN_C"/>
</dbReference>
<dbReference type="Gene3D" id="3.40.50.11500">
    <property type="match status" value="1"/>
</dbReference>
<dbReference type="InterPro" id="IPR051942">
    <property type="entry name" value="DENN_domain_containing_2"/>
</dbReference>
<feature type="domain" description="WRC" evidence="5">
    <location>
        <begin position="929"/>
        <end position="973"/>
    </location>
</feature>
<dbReference type="Gene3D" id="3.30.450.200">
    <property type="match status" value="1"/>
</dbReference>